<dbReference type="STRING" id="75743.A0A401QFV8"/>
<comment type="similarity">
    <text evidence="1">Belongs to the BTG family.</text>
</comment>
<dbReference type="GO" id="GO:0005634">
    <property type="term" value="C:nucleus"/>
    <property type="evidence" value="ECO:0007669"/>
    <property type="project" value="TreeGrafter"/>
</dbReference>
<dbReference type="AlphaFoldDB" id="A0A401QFV8"/>
<evidence type="ECO:0000259" key="2">
    <source>
        <dbReference type="SMART" id="SM00099"/>
    </source>
</evidence>
<accession>A0A401QFV8</accession>
<evidence type="ECO:0000313" key="3">
    <source>
        <dbReference type="EMBL" id="GCB84308.1"/>
    </source>
</evidence>
<feature type="domain" description="Anti-proliferative protein" evidence="2">
    <location>
        <begin position="2"/>
        <end position="58"/>
    </location>
</feature>
<dbReference type="Gene3D" id="3.90.640.90">
    <property type="entry name" value="Anti-proliferative protein, N-terminal domain"/>
    <property type="match status" value="1"/>
</dbReference>
<protein>
    <recommendedName>
        <fullName evidence="2">Anti-proliferative protein domain-containing protein</fullName>
    </recommendedName>
</protein>
<comment type="caution">
    <text evidence="3">The sequence shown here is derived from an EMBL/GenBank/DDBJ whole genome shotgun (WGS) entry which is preliminary data.</text>
</comment>
<dbReference type="Pfam" id="PF07742">
    <property type="entry name" value="BTG"/>
    <property type="match status" value="1"/>
</dbReference>
<dbReference type="Proteomes" id="UP000288216">
    <property type="component" value="Unassembled WGS sequence"/>
</dbReference>
<evidence type="ECO:0000313" key="4">
    <source>
        <dbReference type="Proteomes" id="UP000288216"/>
    </source>
</evidence>
<name>A0A401QFV8_SCYTO</name>
<dbReference type="OMA" id="CERFTRH"/>
<dbReference type="SUPFAM" id="SSF160696">
    <property type="entry name" value="BTG domain-like"/>
    <property type="match status" value="1"/>
</dbReference>
<gene>
    <name evidence="3" type="ORF">scyTo_0024885</name>
</gene>
<dbReference type="GO" id="GO:0005737">
    <property type="term" value="C:cytoplasm"/>
    <property type="evidence" value="ECO:0007669"/>
    <property type="project" value="TreeGrafter"/>
</dbReference>
<dbReference type="PANTHER" id="PTHR22978:SF44">
    <property type="entry name" value="PROTEIN BTG3-LIKE PROTEIN"/>
    <property type="match status" value="1"/>
</dbReference>
<reference evidence="3 4" key="1">
    <citation type="journal article" date="2018" name="Nat. Ecol. Evol.">
        <title>Shark genomes provide insights into elasmobranch evolution and the origin of vertebrates.</title>
        <authorList>
            <person name="Hara Y"/>
            <person name="Yamaguchi K"/>
            <person name="Onimaru K"/>
            <person name="Kadota M"/>
            <person name="Koyanagi M"/>
            <person name="Keeley SD"/>
            <person name="Tatsumi K"/>
            <person name="Tanaka K"/>
            <person name="Motone F"/>
            <person name="Kageyama Y"/>
            <person name="Nozu R"/>
            <person name="Adachi N"/>
            <person name="Nishimura O"/>
            <person name="Nakagawa R"/>
            <person name="Tanegashima C"/>
            <person name="Kiyatake I"/>
            <person name="Matsumoto R"/>
            <person name="Murakumo K"/>
            <person name="Nishida K"/>
            <person name="Terakita A"/>
            <person name="Kuratani S"/>
            <person name="Sato K"/>
            <person name="Hyodo S Kuraku.S."/>
        </authorList>
    </citation>
    <scope>NUCLEOTIDE SEQUENCE [LARGE SCALE GENOMIC DNA]</scope>
</reference>
<dbReference type="InterPro" id="IPR002087">
    <property type="entry name" value="Anti_prolifrtn"/>
</dbReference>
<dbReference type="InterPro" id="IPR036054">
    <property type="entry name" value="BTG-like_sf"/>
</dbReference>
<feature type="non-terminal residue" evidence="3">
    <location>
        <position position="58"/>
    </location>
</feature>
<organism evidence="3 4">
    <name type="scientific">Scyliorhinus torazame</name>
    <name type="common">Cloudy catshark</name>
    <name type="synonym">Catulus torazame</name>
    <dbReference type="NCBI Taxonomy" id="75743"/>
    <lineage>
        <taxon>Eukaryota</taxon>
        <taxon>Metazoa</taxon>
        <taxon>Chordata</taxon>
        <taxon>Craniata</taxon>
        <taxon>Vertebrata</taxon>
        <taxon>Chondrichthyes</taxon>
        <taxon>Elasmobranchii</taxon>
        <taxon>Galeomorphii</taxon>
        <taxon>Galeoidea</taxon>
        <taxon>Carcharhiniformes</taxon>
        <taxon>Scyliorhinidae</taxon>
        <taxon>Scyliorhinus</taxon>
    </lineage>
</organism>
<dbReference type="OrthoDB" id="19928at2759"/>
<keyword evidence="4" id="KW-1185">Reference proteome</keyword>
<proteinExistence type="inferred from homology"/>
<dbReference type="EMBL" id="BFAA01060422">
    <property type="protein sequence ID" value="GCB84308.1"/>
    <property type="molecule type" value="Genomic_DNA"/>
</dbReference>
<sequence length="58" mass="6632">MMKEEIGAAVVFLISLVRRQSGLQQEKIEAFGEKLRAVLHKKYQGHWYPANPSKGQAY</sequence>
<dbReference type="SMART" id="SM00099">
    <property type="entry name" value="btg1"/>
    <property type="match status" value="1"/>
</dbReference>
<dbReference type="PANTHER" id="PTHR22978">
    <property type="entry name" value="B-CELL TRANSLOCATION GENE"/>
    <property type="match status" value="1"/>
</dbReference>
<dbReference type="PRINTS" id="PR00310">
    <property type="entry name" value="ANTIPRLFBTG1"/>
</dbReference>
<dbReference type="InterPro" id="IPR033332">
    <property type="entry name" value="BTG"/>
</dbReference>
<evidence type="ECO:0000256" key="1">
    <source>
        <dbReference type="ARBA" id="ARBA00007989"/>
    </source>
</evidence>